<feature type="chain" id="PRO_5031223612" description="Lipoprotein" evidence="2">
    <location>
        <begin position="24"/>
        <end position="180"/>
    </location>
</feature>
<gene>
    <name evidence="3" type="ORF">HDA36_002464</name>
</gene>
<feature type="signal peptide" evidence="2">
    <location>
        <begin position="1"/>
        <end position="23"/>
    </location>
</feature>
<dbReference type="EMBL" id="JACHDB010000001">
    <property type="protein sequence ID" value="MBB5432380.1"/>
    <property type="molecule type" value="Genomic_DNA"/>
</dbReference>
<name>A0A7W8QLA3_9ACTN</name>
<evidence type="ECO:0008006" key="5">
    <source>
        <dbReference type="Google" id="ProtNLM"/>
    </source>
</evidence>
<evidence type="ECO:0000256" key="2">
    <source>
        <dbReference type="SAM" id="SignalP"/>
    </source>
</evidence>
<feature type="region of interest" description="Disordered" evidence="1">
    <location>
        <begin position="24"/>
        <end position="61"/>
    </location>
</feature>
<reference evidence="3 4" key="1">
    <citation type="submission" date="2020-08" db="EMBL/GenBank/DDBJ databases">
        <title>Sequencing the genomes of 1000 actinobacteria strains.</title>
        <authorList>
            <person name="Klenk H.-P."/>
        </authorList>
    </citation>
    <scope>NUCLEOTIDE SEQUENCE [LARGE SCALE GENOMIC DNA]</scope>
    <source>
        <strain evidence="3 4">DSM 44551</strain>
    </source>
</reference>
<proteinExistence type="predicted"/>
<comment type="caution">
    <text evidence="3">The sequence shown here is derived from an EMBL/GenBank/DDBJ whole genome shotgun (WGS) entry which is preliminary data.</text>
</comment>
<dbReference type="PROSITE" id="PS51257">
    <property type="entry name" value="PROKAR_LIPOPROTEIN"/>
    <property type="match status" value="1"/>
</dbReference>
<dbReference type="AlphaFoldDB" id="A0A7W8QLA3"/>
<keyword evidence="2" id="KW-0732">Signal</keyword>
<evidence type="ECO:0000313" key="3">
    <source>
        <dbReference type="EMBL" id="MBB5432380.1"/>
    </source>
</evidence>
<evidence type="ECO:0000313" key="4">
    <source>
        <dbReference type="Proteomes" id="UP000572635"/>
    </source>
</evidence>
<protein>
    <recommendedName>
        <fullName evidence="5">Lipoprotein</fullName>
    </recommendedName>
</protein>
<evidence type="ECO:0000256" key="1">
    <source>
        <dbReference type="SAM" id="MobiDB-lite"/>
    </source>
</evidence>
<dbReference type="Proteomes" id="UP000572635">
    <property type="component" value="Unassembled WGS sequence"/>
</dbReference>
<dbReference type="RefSeq" id="WP_184391954.1">
    <property type="nucleotide sequence ID" value="NZ_BAAAJD010000042.1"/>
</dbReference>
<accession>A0A7W8QLA3</accession>
<sequence>MTGRPVPTALAVLAALGAPAALAGCAPDSPPPVAEGHPLALAPPGGWEERPVPDGEAEQADPVLYTARPGDGGDASLVVQAFPGQVSAIETGTAIAEAGREARWRDYRSGPPDEASVPGADEARRIDYTYACDDSGGDCAGAVFVLLRERDLYLVRMSWRDGLVSADEVDAVQESLTLDD</sequence>
<keyword evidence="4" id="KW-1185">Reference proteome</keyword>
<organism evidence="3 4">
    <name type="scientific">Nocardiopsis composta</name>
    <dbReference type="NCBI Taxonomy" id="157465"/>
    <lineage>
        <taxon>Bacteria</taxon>
        <taxon>Bacillati</taxon>
        <taxon>Actinomycetota</taxon>
        <taxon>Actinomycetes</taxon>
        <taxon>Streptosporangiales</taxon>
        <taxon>Nocardiopsidaceae</taxon>
        <taxon>Nocardiopsis</taxon>
    </lineage>
</organism>